<dbReference type="InterPro" id="IPR011635">
    <property type="entry name" value="CARDB"/>
</dbReference>
<feature type="domain" description="CARDB" evidence="2">
    <location>
        <begin position="304"/>
        <end position="381"/>
    </location>
</feature>
<evidence type="ECO:0000256" key="1">
    <source>
        <dbReference type="SAM" id="Phobius"/>
    </source>
</evidence>
<protein>
    <submittedName>
        <fullName evidence="3">T9SS type A sorting domain-containing protein</fullName>
    </submittedName>
</protein>
<name>A0A7C4XJJ6_UNCW3</name>
<accession>A0A7C4XJJ6</accession>
<evidence type="ECO:0000313" key="3">
    <source>
        <dbReference type="EMBL" id="HGV96678.1"/>
    </source>
</evidence>
<dbReference type="InterPro" id="IPR013783">
    <property type="entry name" value="Ig-like_fold"/>
</dbReference>
<evidence type="ECO:0000259" key="2">
    <source>
        <dbReference type="Pfam" id="PF07705"/>
    </source>
</evidence>
<dbReference type="Gene3D" id="2.60.40.4070">
    <property type="match status" value="1"/>
</dbReference>
<reference evidence="3" key="1">
    <citation type="journal article" date="2020" name="mSystems">
        <title>Genome- and Community-Level Interaction Insights into Carbon Utilization and Element Cycling Functions of Hydrothermarchaeota in Hydrothermal Sediment.</title>
        <authorList>
            <person name="Zhou Z."/>
            <person name="Liu Y."/>
            <person name="Xu W."/>
            <person name="Pan J."/>
            <person name="Luo Z.H."/>
            <person name="Li M."/>
        </authorList>
    </citation>
    <scope>NUCLEOTIDE SEQUENCE [LARGE SCALE GENOMIC DNA]</scope>
    <source>
        <strain evidence="3">SpSt-774</strain>
    </source>
</reference>
<proteinExistence type="predicted"/>
<comment type="caution">
    <text evidence="3">The sequence shown here is derived from an EMBL/GenBank/DDBJ whole genome shotgun (WGS) entry which is preliminary data.</text>
</comment>
<organism evidence="3">
    <name type="scientific">candidate division WOR-3 bacterium</name>
    <dbReference type="NCBI Taxonomy" id="2052148"/>
    <lineage>
        <taxon>Bacteria</taxon>
        <taxon>Bacteria division WOR-3</taxon>
    </lineage>
</organism>
<gene>
    <name evidence="3" type="ORF">ENV60_00040</name>
</gene>
<dbReference type="AlphaFoldDB" id="A0A7C4XJJ6"/>
<keyword evidence="1" id="KW-1133">Transmembrane helix</keyword>
<dbReference type="EMBL" id="DTGZ01000001">
    <property type="protein sequence ID" value="HGV96678.1"/>
    <property type="molecule type" value="Genomic_DNA"/>
</dbReference>
<keyword evidence="1" id="KW-0472">Membrane</keyword>
<dbReference type="InterPro" id="IPR026444">
    <property type="entry name" value="Secre_tail"/>
</dbReference>
<feature type="transmembrane region" description="Helical" evidence="1">
    <location>
        <begin position="27"/>
        <end position="46"/>
    </location>
</feature>
<dbReference type="Pfam" id="PF07705">
    <property type="entry name" value="CARDB"/>
    <property type="match status" value="1"/>
</dbReference>
<dbReference type="NCBIfam" id="TIGR04183">
    <property type="entry name" value="Por_Secre_tail"/>
    <property type="match status" value="1"/>
</dbReference>
<keyword evidence="1" id="KW-0812">Transmembrane</keyword>
<sequence length="652" mass="71021">MGFVDVPGNIHICGLYTAKKGVKMKKMLIITLGLLITTLLSGYNVVPGITRGTEGEIPHQVISQKGSSPIYIPATRQGSILFVEDYSGAFGPASHPDPNWQTVLNNIVGAGNYGWYQTTATGQNGPDLATMQSYDLVIWNCYDDWWTGDALTATDQTNIQSYMTGGGKVWLIGQDIIYSGCGSFVQSNFHVASYVEDVNSTYTANIQGQAELSGLNTTFNCDYAANSFYEDGLTPDAQAHTILFDAGYSIYPAIAYPNSGNFQSSFWAIDGRNPTDWATWEQMVHTMLDKFGVLIALDHDVGVLSINIPSIVPENTTINPTATVKNFGTNQESFNVTCTINPGSYTSTYSVSNLPAGSTLDITFPGPFTFVSGFYTVTVYTQLAGDQNPGNDTLTKQVEATNWLYYDDGSAYNAWAWYYMNNGWGVQFPLGAEVWVDSIAAHFWDTSWPSPGGNTATFRIYDGASQPTNLRWELANTTITRGAWNKIPVDTTLTHFSAGDNLYVFYIQAADYPNCPGFSIDAAVSQPNYMWQLLDGAFSVANQGGDWLLRAHIIPVTGIGEWISLTPENGLLRVSTITNGKADVKFAIPEATKGSLVVYDASGRLCATLVSGSLSAGVHTQTFNLDLSSGVYFYNLKTESGINITQKFLIVR</sequence>
<dbReference type="Gene3D" id="2.60.40.10">
    <property type="entry name" value="Immunoglobulins"/>
    <property type="match status" value="1"/>
</dbReference>